<keyword evidence="3" id="KW-1185">Reference proteome</keyword>
<dbReference type="AlphaFoldDB" id="A0AAV2RJQ2"/>
<reference evidence="2 3" key="1">
    <citation type="submission" date="2024-05" db="EMBL/GenBank/DDBJ databases">
        <authorList>
            <person name="Wallberg A."/>
        </authorList>
    </citation>
    <scope>NUCLEOTIDE SEQUENCE [LARGE SCALE GENOMIC DNA]</scope>
</reference>
<feature type="chain" id="PRO_5043517117" evidence="1">
    <location>
        <begin position="21"/>
        <end position="358"/>
    </location>
</feature>
<proteinExistence type="predicted"/>
<evidence type="ECO:0000313" key="3">
    <source>
        <dbReference type="Proteomes" id="UP001497623"/>
    </source>
</evidence>
<comment type="caution">
    <text evidence="2">The sequence shown here is derived from an EMBL/GenBank/DDBJ whole genome shotgun (WGS) entry which is preliminary data.</text>
</comment>
<organism evidence="2 3">
    <name type="scientific">Meganyctiphanes norvegica</name>
    <name type="common">Northern krill</name>
    <name type="synonym">Thysanopoda norvegica</name>
    <dbReference type="NCBI Taxonomy" id="48144"/>
    <lineage>
        <taxon>Eukaryota</taxon>
        <taxon>Metazoa</taxon>
        <taxon>Ecdysozoa</taxon>
        <taxon>Arthropoda</taxon>
        <taxon>Crustacea</taxon>
        <taxon>Multicrustacea</taxon>
        <taxon>Malacostraca</taxon>
        <taxon>Eumalacostraca</taxon>
        <taxon>Eucarida</taxon>
        <taxon>Euphausiacea</taxon>
        <taxon>Euphausiidae</taxon>
        <taxon>Meganyctiphanes</taxon>
    </lineage>
</organism>
<evidence type="ECO:0000313" key="2">
    <source>
        <dbReference type="EMBL" id="CAL4125541.1"/>
    </source>
</evidence>
<sequence length="358" mass="39508">MVAAGRWFLIAMALVLSTNAMENKDDDHIELSRLARKMARYLSKRSISEEEDLELNRQDRALPAFLDPFGLLEKAGEAVQDAVDGVGKTLEEGAQHVGKMVQDTHKHFDTVFKEHAGNVAAGMEEAGKVATIVGSDLADGFKALVTNGLENNNLNDYDSDIVGPYAEDAFRRREGMVDGLLRMIGFDGNQIGLMALNVLIFLAEMITSSLIGEDNNIPETRSGKEQSFLQSLLMSNDPPSLLDSLLADNHLKMEAMMTEAQNPELPKHIVERLAQSTGDRTACVQLLVCKMSPVVWGMQRSVNQYMNPAKSDPDVQDKGILQSMYDSLPQLDDFVKFSETCEQQFPACPLLNLQDLGL</sequence>
<evidence type="ECO:0000256" key="1">
    <source>
        <dbReference type="SAM" id="SignalP"/>
    </source>
</evidence>
<dbReference type="Proteomes" id="UP001497623">
    <property type="component" value="Unassembled WGS sequence"/>
</dbReference>
<feature type="signal peptide" evidence="1">
    <location>
        <begin position="1"/>
        <end position="20"/>
    </location>
</feature>
<dbReference type="EMBL" id="CAXKWB010023746">
    <property type="protein sequence ID" value="CAL4125541.1"/>
    <property type="molecule type" value="Genomic_DNA"/>
</dbReference>
<keyword evidence="1" id="KW-0732">Signal</keyword>
<gene>
    <name evidence="2" type="ORF">MNOR_LOCUS25186</name>
</gene>
<name>A0AAV2RJQ2_MEGNR</name>
<protein>
    <submittedName>
        <fullName evidence="2">Uncharacterized protein</fullName>
    </submittedName>
</protein>
<accession>A0AAV2RJQ2</accession>